<accession>A0A4Y2E237</accession>
<name>A0A4Y2E237_ARAVE</name>
<comment type="caution">
    <text evidence="1">The sequence shown here is derived from an EMBL/GenBank/DDBJ whole genome shotgun (WGS) entry which is preliminary data.</text>
</comment>
<dbReference type="EMBL" id="BGPR01000470">
    <property type="protein sequence ID" value="GBM21934.1"/>
    <property type="molecule type" value="Genomic_DNA"/>
</dbReference>
<protein>
    <submittedName>
        <fullName evidence="1">Uncharacterized protein</fullName>
    </submittedName>
</protein>
<proteinExistence type="predicted"/>
<reference evidence="1 2" key="1">
    <citation type="journal article" date="2019" name="Sci. Rep.">
        <title>Orb-weaving spider Araneus ventricosus genome elucidates the spidroin gene catalogue.</title>
        <authorList>
            <person name="Kono N."/>
            <person name="Nakamura H."/>
            <person name="Ohtoshi R."/>
            <person name="Moran D.A.P."/>
            <person name="Shinohara A."/>
            <person name="Yoshida Y."/>
            <person name="Fujiwara M."/>
            <person name="Mori M."/>
            <person name="Tomita M."/>
            <person name="Arakawa K."/>
        </authorList>
    </citation>
    <scope>NUCLEOTIDE SEQUENCE [LARGE SCALE GENOMIC DNA]</scope>
</reference>
<gene>
    <name evidence="1" type="ORF">AVEN_187936_1</name>
</gene>
<dbReference type="Proteomes" id="UP000499080">
    <property type="component" value="Unassembled WGS sequence"/>
</dbReference>
<evidence type="ECO:0000313" key="2">
    <source>
        <dbReference type="Proteomes" id="UP000499080"/>
    </source>
</evidence>
<sequence length="97" mass="11095">MPNFPFHIKSSKHTKTSYILRTESDVNEYQLLLLSIAVHLPEDIGAFSRTTEWKYCSSEKEKNSAAEHIRIRLCMFLLPAATHSFISCRAGSTRFGM</sequence>
<organism evidence="1 2">
    <name type="scientific">Araneus ventricosus</name>
    <name type="common">Orbweaver spider</name>
    <name type="synonym">Epeira ventricosa</name>
    <dbReference type="NCBI Taxonomy" id="182803"/>
    <lineage>
        <taxon>Eukaryota</taxon>
        <taxon>Metazoa</taxon>
        <taxon>Ecdysozoa</taxon>
        <taxon>Arthropoda</taxon>
        <taxon>Chelicerata</taxon>
        <taxon>Arachnida</taxon>
        <taxon>Araneae</taxon>
        <taxon>Araneomorphae</taxon>
        <taxon>Entelegynae</taxon>
        <taxon>Araneoidea</taxon>
        <taxon>Araneidae</taxon>
        <taxon>Araneus</taxon>
    </lineage>
</organism>
<keyword evidence="2" id="KW-1185">Reference proteome</keyword>
<dbReference type="AlphaFoldDB" id="A0A4Y2E237"/>
<evidence type="ECO:0000313" key="1">
    <source>
        <dbReference type="EMBL" id="GBM21934.1"/>
    </source>
</evidence>